<dbReference type="InterPro" id="IPR011006">
    <property type="entry name" value="CheY-like_superfamily"/>
</dbReference>
<evidence type="ECO:0000256" key="1">
    <source>
        <dbReference type="ARBA" id="ARBA00022553"/>
    </source>
</evidence>
<dbReference type="SUPFAM" id="SSF52172">
    <property type="entry name" value="CheY-like"/>
    <property type="match status" value="1"/>
</dbReference>
<dbReference type="Gene3D" id="3.40.50.2300">
    <property type="match status" value="1"/>
</dbReference>
<keyword evidence="1 2" id="KW-0597">Phosphoprotein</keyword>
<evidence type="ECO:0000313" key="5">
    <source>
        <dbReference type="Proteomes" id="UP000321899"/>
    </source>
</evidence>
<proteinExistence type="predicted"/>
<comment type="caution">
    <text evidence="4">The sequence shown here is derived from an EMBL/GenBank/DDBJ whole genome shotgun (WGS) entry which is preliminary data.</text>
</comment>
<dbReference type="EMBL" id="VDMB01000009">
    <property type="protein sequence ID" value="TYT74636.1"/>
    <property type="molecule type" value="Genomic_DNA"/>
</dbReference>
<dbReference type="Proteomes" id="UP000321899">
    <property type="component" value="Unassembled WGS sequence"/>
</dbReference>
<reference evidence="4 5" key="1">
    <citation type="submission" date="2019-06" db="EMBL/GenBank/DDBJ databases">
        <title>Desulfobotulus mexicanus sp. nov., a novel sulfate-reducing bacterium isolated from the sediment of an alkaline crater lake in Mexico.</title>
        <authorList>
            <person name="Hirschler-Rea A."/>
        </authorList>
    </citation>
    <scope>NUCLEOTIDE SEQUENCE [LARGE SCALE GENOMIC DNA]</scope>
    <source>
        <strain evidence="4 5">PAR22N</strain>
    </source>
</reference>
<dbReference type="RefSeq" id="WP_139448270.1">
    <property type="nucleotide sequence ID" value="NZ_VDMB01000009.1"/>
</dbReference>
<sequence>MEKRILVVDDAPSIRMLVRFSLTKAGYLVDEACDGREAFIRLEEQPFPDLVVTDLHMPVMNGLELIKRVRSHGKCRFIPIIIFTNPQEPEKRREARHAGASAWIEKPFKPEALQKIIRRFIGVPGV</sequence>
<dbReference type="PROSITE" id="PS50110">
    <property type="entry name" value="RESPONSE_REGULATORY"/>
    <property type="match status" value="1"/>
</dbReference>
<accession>A0A5Q4VCI0</accession>
<dbReference type="Pfam" id="PF00072">
    <property type="entry name" value="Response_reg"/>
    <property type="match status" value="1"/>
</dbReference>
<organism evidence="4 5">
    <name type="scientific">Desulfobotulus mexicanus</name>
    <dbReference type="NCBI Taxonomy" id="2586642"/>
    <lineage>
        <taxon>Bacteria</taxon>
        <taxon>Pseudomonadati</taxon>
        <taxon>Thermodesulfobacteriota</taxon>
        <taxon>Desulfobacteria</taxon>
        <taxon>Desulfobacterales</taxon>
        <taxon>Desulfobacteraceae</taxon>
        <taxon>Desulfobotulus</taxon>
    </lineage>
</organism>
<keyword evidence="5" id="KW-1185">Reference proteome</keyword>
<gene>
    <name evidence="4" type="ORF">FIM25_08525</name>
</gene>
<feature type="modified residue" description="4-aspartylphosphate" evidence="2">
    <location>
        <position position="54"/>
    </location>
</feature>
<name>A0A5Q4VCI0_9BACT</name>
<dbReference type="AlphaFoldDB" id="A0A5Q4VCI0"/>
<dbReference type="SMART" id="SM00448">
    <property type="entry name" value="REC"/>
    <property type="match status" value="1"/>
</dbReference>
<feature type="domain" description="Response regulatory" evidence="3">
    <location>
        <begin position="4"/>
        <end position="121"/>
    </location>
</feature>
<evidence type="ECO:0000256" key="2">
    <source>
        <dbReference type="PROSITE-ProRule" id="PRU00169"/>
    </source>
</evidence>
<dbReference type="PANTHER" id="PTHR44591:SF25">
    <property type="entry name" value="CHEMOTAXIS TWO-COMPONENT RESPONSE REGULATOR"/>
    <property type="match status" value="1"/>
</dbReference>
<dbReference type="OrthoDB" id="9786548at2"/>
<dbReference type="InterPro" id="IPR001789">
    <property type="entry name" value="Sig_transdc_resp-reg_receiver"/>
</dbReference>
<evidence type="ECO:0000259" key="3">
    <source>
        <dbReference type="PROSITE" id="PS50110"/>
    </source>
</evidence>
<dbReference type="InterPro" id="IPR050595">
    <property type="entry name" value="Bact_response_regulator"/>
</dbReference>
<dbReference type="PANTHER" id="PTHR44591">
    <property type="entry name" value="STRESS RESPONSE REGULATOR PROTEIN 1"/>
    <property type="match status" value="1"/>
</dbReference>
<dbReference type="GO" id="GO:0000160">
    <property type="term" value="P:phosphorelay signal transduction system"/>
    <property type="evidence" value="ECO:0007669"/>
    <property type="project" value="InterPro"/>
</dbReference>
<protein>
    <submittedName>
        <fullName evidence="4">Response regulator</fullName>
    </submittedName>
</protein>
<evidence type="ECO:0000313" key="4">
    <source>
        <dbReference type="EMBL" id="TYT74636.1"/>
    </source>
</evidence>